<protein>
    <submittedName>
        <fullName evidence="2">Uncharacterized phage-associated protein</fullName>
    </submittedName>
</protein>
<organism evidence="2 3">
    <name type="scientific">Streptococcus gallolyticus</name>
    <dbReference type="NCBI Taxonomy" id="315405"/>
    <lineage>
        <taxon>Bacteria</taxon>
        <taxon>Bacillati</taxon>
        <taxon>Bacillota</taxon>
        <taxon>Bacilli</taxon>
        <taxon>Lactobacillales</taxon>
        <taxon>Streptococcaceae</taxon>
        <taxon>Streptococcus</taxon>
    </lineage>
</organism>
<name>A0A1H7XUZ1_9STRE</name>
<evidence type="ECO:0000313" key="3">
    <source>
        <dbReference type="Proteomes" id="UP000182764"/>
    </source>
</evidence>
<accession>A0A1H7XUZ1</accession>
<dbReference type="Pfam" id="PF13274">
    <property type="entry name" value="SocA_Panacea"/>
    <property type="match status" value="1"/>
</dbReference>
<sequence>MNDKLKAVIKYIIDIKQVKDVTPKKLQKLLYYVQSWHLALTAENDNDDEIMSSLMFPVDFEAWVHGPVIPEVYTHFKDYRGTSIDCSGFEIDYENFLNKDELSSIDEVIEVYGNFDGNQLETLSHNEQPWQEARLGLEPLESSHNIISTKTIFRFYGERLV</sequence>
<feature type="domain" description="Antitoxin SocA-like Panacea" evidence="1">
    <location>
        <begin position="26"/>
        <end position="131"/>
    </location>
</feature>
<evidence type="ECO:0000259" key="1">
    <source>
        <dbReference type="Pfam" id="PF13274"/>
    </source>
</evidence>
<dbReference type="RefSeq" id="WP_074596860.1">
    <property type="nucleotide sequence ID" value="NZ_FNUH01000013.1"/>
</dbReference>
<dbReference type="AlphaFoldDB" id="A0A1H7XUZ1"/>
<dbReference type="Proteomes" id="UP000182764">
    <property type="component" value="Unassembled WGS sequence"/>
</dbReference>
<gene>
    <name evidence="2" type="ORF">SAMN04487839_11847</name>
</gene>
<dbReference type="InterPro" id="IPR025272">
    <property type="entry name" value="SocA_Panacea"/>
</dbReference>
<reference evidence="2 3" key="1">
    <citation type="submission" date="2016-10" db="EMBL/GenBank/DDBJ databases">
        <authorList>
            <person name="de Groot N.N."/>
        </authorList>
    </citation>
    <scope>NUCLEOTIDE SEQUENCE [LARGE SCALE GENOMIC DNA]</scope>
    <source>
        <strain evidence="2 3">VTM1R29</strain>
    </source>
</reference>
<evidence type="ECO:0000313" key="2">
    <source>
        <dbReference type="EMBL" id="SEM36968.1"/>
    </source>
</evidence>
<dbReference type="EMBL" id="FOBM01000018">
    <property type="protein sequence ID" value="SEM36968.1"/>
    <property type="molecule type" value="Genomic_DNA"/>
</dbReference>
<proteinExistence type="predicted"/>